<dbReference type="Proteomes" id="UP000299102">
    <property type="component" value="Unassembled WGS sequence"/>
</dbReference>
<accession>A0A4C1XV78</accession>
<dbReference type="EMBL" id="BGZK01000948">
    <property type="protein sequence ID" value="GBP66129.1"/>
    <property type="molecule type" value="Genomic_DNA"/>
</dbReference>
<comment type="caution">
    <text evidence="1">The sequence shown here is derived from an EMBL/GenBank/DDBJ whole genome shotgun (WGS) entry which is preliminary data.</text>
</comment>
<evidence type="ECO:0000313" key="2">
    <source>
        <dbReference type="Proteomes" id="UP000299102"/>
    </source>
</evidence>
<keyword evidence="2" id="KW-1185">Reference proteome</keyword>
<proteinExistence type="predicted"/>
<protein>
    <submittedName>
        <fullName evidence="1">Uncharacterized protein</fullName>
    </submittedName>
</protein>
<evidence type="ECO:0000313" key="1">
    <source>
        <dbReference type="EMBL" id="GBP66129.1"/>
    </source>
</evidence>
<organism evidence="1 2">
    <name type="scientific">Eumeta variegata</name>
    <name type="common">Bagworm moth</name>
    <name type="synonym">Eumeta japonica</name>
    <dbReference type="NCBI Taxonomy" id="151549"/>
    <lineage>
        <taxon>Eukaryota</taxon>
        <taxon>Metazoa</taxon>
        <taxon>Ecdysozoa</taxon>
        <taxon>Arthropoda</taxon>
        <taxon>Hexapoda</taxon>
        <taxon>Insecta</taxon>
        <taxon>Pterygota</taxon>
        <taxon>Neoptera</taxon>
        <taxon>Endopterygota</taxon>
        <taxon>Lepidoptera</taxon>
        <taxon>Glossata</taxon>
        <taxon>Ditrysia</taxon>
        <taxon>Tineoidea</taxon>
        <taxon>Psychidae</taxon>
        <taxon>Oiketicinae</taxon>
        <taxon>Eumeta</taxon>
    </lineage>
</organism>
<name>A0A4C1XV78_EUMVA</name>
<sequence length="130" mass="14614">MDCSGVIPIYRSVKSRGTRFIGVSRRFCDSTHVTEMLEGSWEVVGLILSRLLSLNIRVREGAWVCNLKRGKDLLDTFLGGKLEKPVLSVLPHPVHVPEIEFESVEELDSRTLDGRTIVGSRIVEAKSVWH</sequence>
<dbReference type="OrthoDB" id="411823at2759"/>
<dbReference type="AlphaFoldDB" id="A0A4C1XV78"/>
<reference evidence="1 2" key="1">
    <citation type="journal article" date="2019" name="Commun. Biol.">
        <title>The bagworm genome reveals a unique fibroin gene that provides high tensile strength.</title>
        <authorList>
            <person name="Kono N."/>
            <person name="Nakamura H."/>
            <person name="Ohtoshi R."/>
            <person name="Tomita M."/>
            <person name="Numata K."/>
            <person name="Arakawa K."/>
        </authorList>
    </citation>
    <scope>NUCLEOTIDE SEQUENCE [LARGE SCALE GENOMIC DNA]</scope>
</reference>
<gene>
    <name evidence="1" type="ORF">EVAR_51298_1</name>
</gene>